<gene>
    <name evidence="2" type="ORF">PECAL_5P23070</name>
</gene>
<evidence type="ECO:0000256" key="1">
    <source>
        <dbReference type="SAM" id="SignalP"/>
    </source>
</evidence>
<dbReference type="EMBL" id="CAKKNE010000005">
    <property type="protein sequence ID" value="CAH0377788.1"/>
    <property type="molecule type" value="Genomic_DNA"/>
</dbReference>
<organism evidence="2 3">
    <name type="scientific">Pelagomonas calceolata</name>
    <dbReference type="NCBI Taxonomy" id="35677"/>
    <lineage>
        <taxon>Eukaryota</taxon>
        <taxon>Sar</taxon>
        <taxon>Stramenopiles</taxon>
        <taxon>Ochrophyta</taxon>
        <taxon>Pelagophyceae</taxon>
        <taxon>Pelagomonadales</taxon>
        <taxon>Pelagomonadaceae</taxon>
        <taxon>Pelagomonas</taxon>
    </lineage>
</organism>
<reference evidence="2" key="1">
    <citation type="submission" date="2021-11" db="EMBL/GenBank/DDBJ databases">
        <authorList>
            <consortium name="Genoscope - CEA"/>
            <person name="William W."/>
        </authorList>
    </citation>
    <scope>NUCLEOTIDE SEQUENCE</scope>
</reference>
<proteinExistence type="predicted"/>
<feature type="signal peptide" evidence="1">
    <location>
        <begin position="1"/>
        <end position="22"/>
    </location>
</feature>
<keyword evidence="1" id="KW-0732">Signal</keyword>
<dbReference type="Proteomes" id="UP000789595">
    <property type="component" value="Unassembled WGS sequence"/>
</dbReference>
<evidence type="ECO:0000313" key="3">
    <source>
        <dbReference type="Proteomes" id="UP000789595"/>
    </source>
</evidence>
<dbReference type="PANTHER" id="PTHR35716">
    <property type="entry name" value="OS05G0574700 PROTEIN-RELATED"/>
    <property type="match status" value="1"/>
</dbReference>
<sequence>MLEVPRIRRYSLVLLLVSRIAAFVAPAPRRRAAPLHSEDGGFLEAASADIRRPKPSASAEDVVTAQMNALQAGDAMRAFKFASPANKQVTGPWRRFKAMIEQNPEYRPMLACSRWEFVGMLGDDERKAARVRVFPAGGSSAPFAVQTPVIEYTFSLSKQPVVTDAGDEGYAVSGCWCTDSVVAG</sequence>
<evidence type="ECO:0000313" key="2">
    <source>
        <dbReference type="EMBL" id="CAH0377788.1"/>
    </source>
</evidence>
<accession>A0A8J2SY88</accession>
<dbReference type="InterPro" id="IPR032347">
    <property type="entry name" value="DUF4864"/>
</dbReference>
<protein>
    <submittedName>
        <fullName evidence="2">Uncharacterized protein</fullName>
    </submittedName>
</protein>
<feature type="chain" id="PRO_5035208542" evidence="1">
    <location>
        <begin position="23"/>
        <end position="184"/>
    </location>
</feature>
<dbReference type="Pfam" id="PF16156">
    <property type="entry name" value="DUF4864"/>
    <property type="match status" value="1"/>
</dbReference>
<name>A0A8J2SY88_9STRA</name>
<dbReference type="OrthoDB" id="541059at2759"/>
<dbReference type="AlphaFoldDB" id="A0A8J2SY88"/>
<keyword evidence="3" id="KW-1185">Reference proteome</keyword>
<comment type="caution">
    <text evidence="2">The sequence shown here is derived from an EMBL/GenBank/DDBJ whole genome shotgun (WGS) entry which is preliminary data.</text>
</comment>